<organism evidence="1">
    <name type="scientific">Arundo donax</name>
    <name type="common">Giant reed</name>
    <name type="synonym">Donax arundinaceus</name>
    <dbReference type="NCBI Taxonomy" id="35708"/>
    <lineage>
        <taxon>Eukaryota</taxon>
        <taxon>Viridiplantae</taxon>
        <taxon>Streptophyta</taxon>
        <taxon>Embryophyta</taxon>
        <taxon>Tracheophyta</taxon>
        <taxon>Spermatophyta</taxon>
        <taxon>Magnoliopsida</taxon>
        <taxon>Liliopsida</taxon>
        <taxon>Poales</taxon>
        <taxon>Poaceae</taxon>
        <taxon>PACMAD clade</taxon>
        <taxon>Arundinoideae</taxon>
        <taxon>Arundineae</taxon>
        <taxon>Arundo</taxon>
    </lineage>
</organism>
<dbReference type="AlphaFoldDB" id="A0A0A8XSD0"/>
<reference evidence="1" key="1">
    <citation type="submission" date="2014-09" db="EMBL/GenBank/DDBJ databases">
        <authorList>
            <person name="Magalhaes I.L.F."/>
            <person name="Oliveira U."/>
            <person name="Santos F.R."/>
            <person name="Vidigal T.H.D.A."/>
            <person name="Brescovit A.D."/>
            <person name="Santos A.J."/>
        </authorList>
    </citation>
    <scope>NUCLEOTIDE SEQUENCE</scope>
    <source>
        <tissue evidence="1">Shoot tissue taken approximately 20 cm above the soil surface</tissue>
    </source>
</reference>
<sequence length="54" mass="5953">MQDANITKSYSLPNKVKINLNMLGSLVLNRIGRHVDDADVVAVDKSSPRSVKLM</sequence>
<reference evidence="1" key="2">
    <citation type="journal article" date="2015" name="Data Brief">
        <title>Shoot transcriptome of the giant reed, Arundo donax.</title>
        <authorList>
            <person name="Barrero R.A."/>
            <person name="Guerrero F.D."/>
            <person name="Moolhuijzen P."/>
            <person name="Goolsby J.A."/>
            <person name="Tidwell J."/>
            <person name="Bellgard S.E."/>
            <person name="Bellgard M.I."/>
        </authorList>
    </citation>
    <scope>NUCLEOTIDE SEQUENCE</scope>
    <source>
        <tissue evidence="1">Shoot tissue taken approximately 20 cm above the soil surface</tissue>
    </source>
</reference>
<accession>A0A0A8XSD0</accession>
<proteinExistence type="predicted"/>
<name>A0A0A8XSD0_ARUDO</name>
<dbReference type="EMBL" id="GBRH01281119">
    <property type="protein sequence ID" value="JAD16776.1"/>
    <property type="molecule type" value="Transcribed_RNA"/>
</dbReference>
<protein>
    <submittedName>
        <fullName evidence="1">Uncharacterized protein</fullName>
    </submittedName>
</protein>
<evidence type="ECO:0000313" key="1">
    <source>
        <dbReference type="EMBL" id="JAD16776.1"/>
    </source>
</evidence>